<keyword evidence="7 9" id="KW-0472">Membrane</keyword>
<dbReference type="NCBIfam" id="TIGR00931">
    <property type="entry name" value="antiport_nhaC"/>
    <property type="match status" value="1"/>
</dbReference>
<feature type="transmembrane region" description="Helical" evidence="9">
    <location>
        <begin position="189"/>
        <end position="212"/>
    </location>
</feature>
<dbReference type="Pfam" id="PF03553">
    <property type="entry name" value="Na_H_antiporter"/>
    <property type="match status" value="1"/>
</dbReference>
<feature type="transmembrane region" description="Helical" evidence="9">
    <location>
        <begin position="358"/>
        <end position="390"/>
    </location>
</feature>
<feature type="transmembrane region" description="Helical" evidence="9">
    <location>
        <begin position="74"/>
        <end position="95"/>
    </location>
</feature>
<dbReference type="PANTHER" id="PTHR33451:SF3">
    <property type="entry name" value="MALATE-2H(+)_NA(+)-LACTATE ANTIPORTER"/>
    <property type="match status" value="1"/>
</dbReference>
<proteinExistence type="inferred from homology"/>
<evidence type="ECO:0000256" key="4">
    <source>
        <dbReference type="ARBA" id="ARBA00022475"/>
    </source>
</evidence>
<dbReference type="GO" id="GO:0005886">
    <property type="term" value="C:plasma membrane"/>
    <property type="evidence" value="ECO:0007669"/>
    <property type="project" value="UniProtKB-SubCell"/>
</dbReference>
<dbReference type="Proteomes" id="UP000192731">
    <property type="component" value="Unassembled WGS sequence"/>
</dbReference>
<feature type="transmembrane region" description="Helical" evidence="9">
    <location>
        <begin position="441"/>
        <end position="464"/>
    </location>
</feature>
<dbReference type="GO" id="GO:0015297">
    <property type="term" value="F:antiporter activity"/>
    <property type="evidence" value="ECO:0007669"/>
    <property type="project" value="UniProtKB-KW"/>
</dbReference>
<feature type="transmembrane region" description="Helical" evidence="9">
    <location>
        <begin position="283"/>
        <end position="306"/>
    </location>
</feature>
<evidence type="ECO:0000313" key="12">
    <source>
        <dbReference type="Proteomes" id="UP000192731"/>
    </source>
</evidence>
<evidence type="ECO:0000256" key="8">
    <source>
        <dbReference type="ARBA" id="ARBA00038435"/>
    </source>
</evidence>
<evidence type="ECO:0000256" key="7">
    <source>
        <dbReference type="ARBA" id="ARBA00023136"/>
    </source>
</evidence>
<feature type="transmembrane region" description="Helical" evidence="9">
    <location>
        <begin position="6"/>
        <end position="28"/>
    </location>
</feature>
<evidence type="ECO:0000256" key="5">
    <source>
        <dbReference type="ARBA" id="ARBA00022692"/>
    </source>
</evidence>
<feature type="transmembrane region" description="Helical" evidence="9">
    <location>
        <begin position="232"/>
        <end position="252"/>
    </location>
</feature>
<keyword evidence="4" id="KW-1003">Cell membrane</keyword>
<accession>A0A1W1VHJ2</accession>
<feature type="transmembrane region" description="Helical" evidence="9">
    <location>
        <begin position="35"/>
        <end position="54"/>
    </location>
</feature>
<comment type="similarity">
    <text evidence="8">Belongs to the NhaC Na(+)/H(+) (TC 2.A.35) antiporter family.</text>
</comment>
<keyword evidence="3" id="KW-0050">Antiport</keyword>
<evidence type="ECO:0000259" key="10">
    <source>
        <dbReference type="Pfam" id="PF03553"/>
    </source>
</evidence>
<comment type="subcellular location">
    <subcellularLocation>
        <location evidence="1">Cell membrane</location>
        <topology evidence="1">Multi-pass membrane protein</topology>
    </subcellularLocation>
</comment>
<keyword evidence="6 9" id="KW-1133">Transmembrane helix</keyword>
<evidence type="ECO:0000313" key="11">
    <source>
        <dbReference type="EMBL" id="SMB92808.1"/>
    </source>
</evidence>
<protein>
    <submittedName>
        <fullName evidence="11">Transporter, NhaC family</fullName>
    </submittedName>
</protein>
<evidence type="ECO:0000256" key="2">
    <source>
        <dbReference type="ARBA" id="ARBA00022448"/>
    </source>
</evidence>
<dbReference type="EMBL" id="FWWT01000021">
    <property type="protein sequence ID" value="SMB92808.1"/>
    <property type="molecule type" value="Genomic_DNA"/>
</dbReference>
<organism evidence="11 12">
    <name type="scientific">Desulfonispora thiosulfatigenes DSM 11270</name>
    <dbReference type="NCBI Taxonomy" id="656914"/>
    <lineage>
        <taxon>Bacteria</taxon>
        <taxon>Bacillati</taxon>
        <taxon>Bacillota</taxon>
        <taxon>Clostridia</taxon>
        <taxon>Eubacteriales</taxon>
        <taxon>Peptococcaceae</taxon>
        <taxon>Desulfonispora</taxon>
    </lineage>
</organism>
<evidence type="ECO:0000256" key="1">
    <source>
        <dbReference type="ARBA" id="ARBA00004651"/>
    </source>
</evidence>
<feature type="transmembrane region" description="Helical" evidence="9">
    <location>
        <begin position="259"/>
        <end position="277"/>
    </location>
</feature>
<gene>
    <name evidence="11" type="ORF">SAMN00017405_2105</name>
</gene>
<dbReference type="AlphaFoldDB" id="A0A1W1VHJ2"/>
<sequence length="480" mass="51044">MKKKPSFSLALSCILFMFIAILVGNGIFKIGVQQLLILSAVYAGIVGMTLGYSFREMEEGISEKLKESMPTMYIIMTVGIVVGTWMFSGTVPLMIYGGLKLINPSMFLVTAFIITAIVSTATGTAWGSVATAGVALIGVAGEMGIPLGMAAGAIIAGGVFGDKLSPLSDTTNLAALVANVDLFTHIKHMLFTTIPAALIGLIVYFIVGNQFSGIEVGNIESINLLLGNLDTIFNWNILVLLPILIILVGSMMKKPTVPLMLLSSVVAVILGSFIHGLDFTDGIKAMVTGFNVEMVAVKGIDVATIIEPVSKLANRGGIMSMMMIVVTIFCGYAFAGIIEKIGCLDVIMEKFRHKITKVWLLIAATILASAVLVFTAGVASVSIIMVGALLKDTYTKMGLKTENLSRTLEDSGTMLLPFVPWGASGIFYIEVLGVNVGQYGIWAVSCYLCIFIAIIYGFTGIGIAKLKDKVTLEPGGKFNH</sequence>
<feature type="domain" description="Na+/H+ antiporter NhaC-like C-terminal" evidence="10">
    <location>
        <begin position="159"/>
        <end position="461"/>
    </location>
</feature>
<name>A0A1W1VHJ2_DESTI</name>
<evidence type="ECO:0000256" key="3">
    <source>
        <dbReference type="ARBA" id="ARBA00022449"/>
    </source>
</evidence>
<dbReference type="InterPro" id="IPR052180">
    <property type="entry name" value="NhaC_Na-H+_Antiporter"/>
</dbReference>
<evidence type="ECO:0000256" key="6">
    <source>
        <dbReference type="ARBA" id="ARBA00022989"/>
    </source>
</evidence>
<dbReference type="InterPro" id="IPR004770">
    <property type="entry name" value="Na/H_antiport_NhaC"/>
</dbReference>
<feature type="transmembrane region" description="Helical" evidence="9">
    <location>
        <begin position="411"/>
        <end position="429"/>
    </location>
</feature>
<keyword evidence="12" id="KW-1185">Reference proteome</keyword>
<dbReference type="RefSeq" id="WP_084053726.1">
    <property type="nucleotide sequence ID" value="NZ_FWWT01000021.1"/>
</dbReference>
<dbReference type="PANTHER" id="PTHR33451">
    <property type="entry name" value="MALATE-2H(+)/NA(+)-LACTATE ANTIPORTER"/>
    <property type="match status" value="1"/>
</dbReference>
<feature type="transmembrane region" description="Helical" evidence="9">
    <location>
        <begin position="107"/>
        <end position="129"/>
    </location>
</feature>
<feature type="transmembrane region" description="Helical" evidence="9">
    <location>
        <begin position="318"/>
        <end position="338"/>
    </location>
</feature>
<feature type="transmembrane region" description="Helical" evidence="9">
    <location>
        <begin position="135"/>
        <end position="160"/>
    </location>
</feature>
<evidence type="ECO:0000256" key="9">
    <source>
        <dbReference type="SAM" id="Phobius"/>
    </source>
</evidence>
<dbReference type="InterPro" id="IPR018461">
    <property type="entry name" value="Na/H_Antiport_NhaC-like_C"/>
</dbReference>
<dbReference type="OrthoDB" id="9762978at2"/>
<reference evidence="11 12" key="1">
    <citation type="submission" date="2017-04" db="EMBL/GenBank/DDBJ databases">
        <authorList>
            <person name="Afonso C.L."/>
            <person name="Miller P.J."/>
            <person name="Scott M.A."/>
            <person name="Spackman E."/>
            <person name="Goraichik I."/>
            <person name="Dimitrov K.M."/>
            <person name="Suarez D.L."/>
            <person name="Swayne D.E."/>
        </authorList>
    </citation>
    <scope>NUCLEOTIDE SEQUENCE [LARGE SCALE GENOMIC DNA]</scope>
    <source>
        <strain evidence="11 12">DSM 11270</strain>
    </source>
</reference>
<keyword evidence="5 9" id="KW-0812">Transmembrane</keyword>
<keyword evidence="2" id="KW-0813">Transport</keyword>